<evidence type="ECO:0000313" key="1">
    <source>
        <dbReference type="Proteomes" id="UP000887565"/>
    </source>
</evidence>
<name>A0A915K3S4_ROMCU</name>
<protein>
    <submittedName>
        <fullName evidence="2">Uncharacterized protein</fullName>
    </submittedName>
</protein>
<dbReference type="AlphaFoldDB" id="A0A915K3S4"/>
<accession>A0A915K3S4</accession>
<keyword evidence="1" id="KW-1185">Reference proteome</keyword>
<dbReference type="WBParaSite" id="nRc.2.0.1.t33356-RA">
    <property type="protein sequence ID" value="nRc.2.0.1.t33356-RA"/>
    <property type="gene ID" value="nRc.2.0.1.g33356"/>
</dbReference>
<sequence>MITLITKMTVLINRPTPQSGWPLLLVTTVKFWLFLRTRASIKFSGMPQIPNPPSRIDEPSRTSSTAWAVESKNFVFLSARRLVLKKCRKI</sequence>
<evidence type="ECO:0000313" key="2">
    <source>
        <dbReference type="WBParaSite" id="nRc.2.0.1.t33356-RA"/>
    </source>
</evidence>
<proteinExistence type="predicted"/>
<reference evidence="2" key="1">
    <citation type="submission" date="2022-11" db="UniProtKB">
        <authorList>
            <consortium name="WormBaseParasite"/>
        </authorList>
    </citation>
    <scope>IDENTIFICATION</scope>
</reference>
<organism evidence="1 2">
    <name type="scientific">Romanomermis culicivorax</name>
    <name type="common">Nematode worm</name>
    <dbReference type="NCBI Taxonomy" id="13658"/>
    <lineage>
        <taxon>Eukaryota</taxon>
        <taxon>Metazoa</taxon>
        <taxon>Ecdysozoa</taxon>
        <taxon>Nematoda</taxon>
        <taxon>Enoplea</taxon>
        <taxon>Dorylaimia</taxon>
        <taxon>Mermithida</taxon>
        <taxon>Mermithoidea</taxon>
        <taxon>Mermithidae</taxon>
        <taxon>Romanomermis</taxon>
    </lineage>
</organism>
<dbReference type="Proteomes" id="UP000887565">
    <property type="component" value="Unplaced"/>
</dbReference>